<protein>
    <recommendedName>
        <fullName evidence="1">Reverse transcriptase zinc-binding domain-containing protein</fullName>
    </recommendedName>
</protein>
<dbReference type="AlphaFoldDB" id="A0A8X8B6R7"/>
<reference evidence="2 3" key="1">
    <citation type="submission" date="2020-02" db="EMBL/GenBank/DDBJ databases">
        <authorList>
            <person name="Ma Q."/>
            <person name="Huang Y."/>
            <person name="Song X."/>
            <person name="Pei D."/>
        </authorList>
    </citation>
    <scope>NUCLEOTIDE SEQUENCE [LARGE SCALE GENOMIC DNA]</scope>
    <source>
        <strain evidence="2">Sxm20200214</strain>
        <tissue evidence="2">Leaf</tissue>
    </source>
</reference>
<evidence type="ECO:0000259" key="1">
    <source>
        <dbReference type="Pfam" id="PF13966"/>
    </source>
</evidence>
<feature type="domain" description="Reverse transcriptase zinc-binding" evidence="1">
    <location>
        <begin position="2"/>
        <end position="48"/>
    </location>
</feature>
<dbReference type="EMBL" id="JAAMPC010000003">
    <property type="protein sequence ID" value="KAG2323467.1"/>
    <property type="molecule type" value="Genomic_DNA"/>
</dbReference>
<proteinExistence type="predicted"/>
<sequence length="154" mass="16990">MAVLDRLPTKDRLASWGLNVPTQCVLCLSRAESHNHLFFQCPFSAAIWAKFSGSPIMLAPDSILSLAGLLGHHQIAGDANLRAVLKLLMQVIVYCIWRERNLRIFQQSASSVAGVFSRVDSLVRDRLFAISRRSPPPPPTSLLLLYLSLLPAGL</sequence>
<evidence type="ECO:0000313" key="3">
    <source>
        <dbReference type="Proteomes" id="UP000886595"/>
    </source>
</evidence>
<dbReference type="Proteomes" id="UP000886595">
    <property type="component" value="Unassembled WGS sequence"/>
</dbReference>
<dbReference type="OrthoDB" id="1743286at2759"/>
<dbReference type="InterPro" id="IPR026960">
    <property type="entry name" value="RVT-Znf"/>
</dbReference>
<dbReference type="PANTHER" id="PTHR33116:SF84">
    <property type="entry name" value="RNA-DIRECTED DNA POLYMERASE"/>
    <property type="match status" value="1"/>
</dbReference>
<dbReference type="PANTHER" id="PTHR33116">
    <property type="entry name" value="REVERSE TRANSCRIPTASE ZINC-BINDING DOMAIN-CONTAINING PROTEIN-RELATED-RELATED"/>
    <property type="match status" value="1"/>
</dbReference>
<evidence type="ECO:0000313" key="2">
    <source>
        <dbReference type="EMBL" id="KAG2323467.1"/>
    </source>
</evidence>
<dbReference type="Pfam" id="PF13966">
    <property type="entry name" value="zf-RVT"/>
    <property type="match status" value="1"/>
</dbReference>
<organism evidence="2 3">
    <name type="scientific">Brassica carinata</name>
    <name type="common">Ethiopian mustard</name>
    <name type="synonym">Abyssinian cabbage</name>
    <dbReference type="NCBI Taxonomy" id="52824"/>
    <lineage>
        <taxon>Eukaryota</taxon>
        <taxon>Viridiplantae</taxon>
        <taxon>Streptophyta</taxon>
        <taxon>Embryophyta</taxon>
        <taxon>Tracheophyta</taxon>
        <taxon>Spermatophyta</taxon>
        <taxon>Magnoliopsida</taxon>
        <taxon>eudicotyledons</taxon>
        <taxon>Gunneridae</taxon>
        <taxon>Pentapetalae</taxon>
        <taxon>rosids</taxon>
        <taxon>malvids</taxon>
        <taxon>Brassicales</taxon>
        <taxon>Brassicaceae</taxon>
        <taxon>Brassiceae</taxon>
        <taxon>Brassica</taxon>
    </lineage>
</organism>
<name>A0A8X8B6R7_BRACI</name>
<keyword evidence="3" id="KW-1185">Reference proteome</keyword>
<gene>
    <name evidence="2" type="ORF">Bca52824_016680</name>
</gene>
<comment type="caution">
    <text evidence="2">The sequence shown here is derived from an EMBL/GenBank/DDBJ whole genome shotgun (WGS) entry which is preliminary data.</text>
</comment>
<accession>A0A8X8B6R7</accession>